<feature type="transmembrane region" description="Helical" evidence="1">
    <location>
        <begin position="21"/>
        <end position="45"/>
    </location>
</feature>
<dbReference type="OrthoDB" id="308771at2759"/>
<proteinExistence type="predicted"/>
<feature type="transmembrane region" description="Helical" evidence="1">
    <location>
        <begin position="356"/>
        <end position="378"/>
    </location>
</feature>
<sequence length="496" mass="57804">MRRYSENTDSSKSQISIKKKGLKIAYQSWLIILGIILLTLSILSYSSFQYTIDNYEYIILNWHQQPLVQIKITNGSCSQEEEPLIEYKWPGTIDGCDCSTKTRLLQEENIQSLKLNELIVGKQCNQTQLRSGCSTISSINEKQFILFPSSNNKTGFQLCATREKDNNFYKWAPKRKDCRDGFLKCGENDDQFYCTQEKVCPIRRIGLKSKNILENQEEGNTLDQDTIIYSRTSNEYLPVAEIRIGQGGVCLRNNEYGITNGREDYPLMRIKRKECQYDPRFEEVALTTEDIFYNINGLSNLSKVLNGFEISNQTKWGLYQRSYIPWKMKCRGQELNEFLNQQIYLNEILDGLTSQLVISVFFFVIISIVLSTFTFMNIMGKQIPCLQTKDQDETSKRLFLIEIGVKFVIYVPFAILISLEFSKIQKELDFLDQVINLDCSDIYVKNQLNSMRENLMFGVYQLNSAQFYLFFITVLIDILFIGYTCYYNRQNKNIEK</sequence>
<organism evidence="2 3">
    <name type="scientific">Paramecium pentaurelia</name>
    <dbReference type="NCBI Taxonomy" id="43138"/>
    <lineage>
        <taxon>Eukaryota</taxon>
        <taxon>Sar</taxon>
        <taxon>Alveolata</taxon>
        <taxon>Ciliophora</taxon>
        <taxon>Intramacronucleata</taxon>
        <taxon>Oligohymenophorea</taxon>
        <taxon>Peniculida</taxon>
        <taxon>Parameciidae</taxon>
        <taxon>Paramecium</taxon>
    </lineage>
</organism>
<evidence type="ECO:0000256" key="1">
    <source>
        <dbReference type="SAM" id="Phobius"/>
    </source>
</evidence>
<accession>A0A8S1SUH5</accession>
<reference evidence="2" key="1">
    <citation type="submission" date="2021-01" db="EMBL/GenBank/DDBJ databases">
        <authorList>
            <consortium name="Genoscope - CEA"/>
            <person name="William W."/>
        </authorList>
    </citation>
    <scope>NUCLEOTIDE SEQUENCE</scope>
</reference>
<dbReference type="Proteomes" id="UP000689195">
    <property type="component" value="Unassembled WGS sequence"/>
</dbReference>
<dbReference type="EMBL" id="CAJJDO010000012">
    <property type="protein sequence ID" value="CAD8143753.1"/>
    <property type="molecule type" value="Genomic_DNA"/>
</dbReference>
<evidence type="ECO:0000313" key="3">
    <source>
        <dbReference type="Proteomes" id="UP000689195"/>
    </source>
</evidence>
<evidence type="ECO:0000313" key="2">
    <source>
        <dbReference type="EMBL" id="CAD8143753.1"/>
    </source>
</evidence>
<comment type="caution">
    <text evidence="2">The sequence shown here is derived from an EMBL/GenBank/DDBJ whole genome shotgun (WGS) entry which is preliminary data.</text>
</comment>
<feature type="transmembrane region" description="Helical" evidence="1">
    <location>
        <begin position="398"/>
        <end position="419"/>
    </location>
</feature>
<feature type="transmembrane region" description="Helical" evidence="1">
    <location>
        <begin position="465"/>
        <end position="486"/>
    </location>
</feature>
<gene>
    <name evidence="2" type="ORF">PPENT_87.1.T0120387</name>
</gene>
<dbReference type="AlphaFoldDB" id="A0A8S1SUH5"/>
<keyword evidence="1" id="KW-0472">Membrane</keyword>
<keyword evidence="1" id="KW-1133">Transmembrane helix</keyword>
<keyword evidence="3" id="KW-1185">Reference proteome</keyword>
<evidence type="ECO:0008006" key="4">
    <source>
        <dbReference type="Google" id="ProtNLM"/>
    </source>
</evidence>
<name>A0A8S1SUH5_9CILI</name>
<keyword evidence="1" id="KW-0812">Transmembrane</keyword>
<protein>
    <recommendedName>
        <fullName evidence="4">Transmembrane protein</fullName>
    </recommendedName>
</protein>